<evidence type="ECO:0000313" key="2">
    <source>
        <dbReference type="Proteomes" id="UP000176424"/>
    </source>
</evidence>
<protein>
    <recommendedName>
        <fullName evidence="3">Type II secretion system protein GspH</fullName>
    </recommendedName>
</protein>
<dbReference type="Proteomes" id="UP000176424">
    <property type="component" value="Unassembled WGS sequence"/>
</dbReference>
<name>A0A1F4ZR93_9BACT</name>
<reference evidence="1 2" key="1">
    <citation type="journal article" date="2016" name="Nat. Commun.">
        <title>Thousands of microbial genomes shed light on interconnected biogeochemical processes in an aquifer system.</title>
        <authorList>
            <person name="Anantharaman K."/>
            <person name="Brown C.T."/>
            <person name="Hug L.A."/>
            <person name="Sharon I."/>
            <person name="Castelle C.J."/>
            <person name="Probst A.J."/>
            <person name="Thomas B.C."/>
            <person name="Singh A."/>
            <person name="Wilkins M.J."/>
            <person name="Karaoz U."/>
            <person name="Brodie E.L."/>
            <person name="Williams K.H."/>
            <person name="Hubbard S.S."/>
            <person name="Banfield J.F."/>
        </authorList>
    </citation>
    <scope>NUCLEOTIDE SEQUENCE [LARGE SCALE GENOMIC DNA]</scope>
</reference>
<dbReference type="STRING" id="1797263.A2397_05930"/>
<dbReference type="EMBL" id="MEXR01000046">
    <property type="protein sequence ID" value="OGD08875.1"/>
    <property type="molecule type" value="Genomic_DNA"/>
</dbReference>
<dbReference type="Gene3D" id="3.30.700.10">
    <property type="entry name" value="Glycoprotein, Type 4 Pilin"/>
    <property type="match status" value="1"/>
</dbReference>
<sequence length="170" mass="17973">MKKAFTLIELILVVGLVTVMTSASLTGFVNYNRRQVVVASTEALKQAHRLARANVIAGKVDCAVCESGVGDDNTCNGVGGVESPVTYWRVGTAVVGGVWQVITNGVCSTSVFMQKTQIFNPSIQIIQSCANVQYLSNGTSNAPVAGCNYTVSWLGSFPQSFSVTRSGLVD</sequence>
<comment type="caution">
    <text evidence="1">The sequence shown here is derived from an EMBL/GenBank/DDBJ whole genome shotgun (WGS) entry which is preliminary data.</text>
</comment>
<proteinExistence type="predicted"/>
<organism evidence="1 2">
    <name type="scientific">Candidatus Amesbacteria bacterium RIFOXYB1_FULL_44_23</name>
    <dbReference type="NCBI Taxonomy" id="1797263"/>
    <lineage>
        <taxon>Bacteria</taxon>
        <taxon>Candidatus Amesiibacteriota</taxon>
    </lineage>
</organism>
<dbReference type="AlphaFoldDB" id="A0A1F4ZR93"/>
<accession>A0A1F4ZR93</accession>
<gene>
    <name evidence="1" type="ORF">A2397_05930</name>
</gene>
<dbReference type="InterPro" id="IPR045584">
    <property type="entry name" value="Pilin-like"/>
</dbReference>
<evidence type="ECO:0000313" key="1">
    <source>
        <dbReference type="EMBL" id="OGD08875.1"/>
    </source>
</evidence>
<dbReference type="SUPFAM" id="SSF54523">
    <property type="entry name" value="Pili subunits"/>
    <property type="match status" value="1"/>
</dbReference>
<evidence type="ECO:0008006" key="3">
    <source>
        <dbReference type="Google" id="ProtNLM"/>
    </source>
</evidence>